<dbReference type="EMBL" id="KZ084110">
    <property type="protein sequence ID" value="OSD01589.1"/>
    <property type="molecule type" value="Genomic_DNA"/>
</dbReference>
<dbReference type="AlphaFoldDB" id="A0A1Y2IKC6"/>
<name>A0A1Y2IKC6_TRAC3</name>
<sequence>MMLIQCLGPRAPPRDAVSIVTAPRLPLGLGLSLPFSIVFCTLARCTLHVPHCKSQELVPGRTAGSSLSVLSPPLDFLL</sequence>
<keyword evidence="2" id="KW-1185">Reference proteome</keyword>
<proteinExistence type="predicted"/>
<gene>
    <name evidence="1" type="ORF">PYCCODRAFT_487197</name>
</gene>
<accession>A0A1Y2IKC6</accession>
<evidence type="ECO:0000313" key="1">
    <source>
        <dbReference type="EMBL" id="OSD01589.1"/>
    </source>
</evidence>
<organism evidence="1 2">
    <name type="scientific">Trametes coccinea (strain BRFM310)</name>
    <name type="common">Pycnoporus coccineus</name>
    <dbReference type="NCBI Taxonomy" id="1353009"/>
    <lineage>
        <taxon>Eukaryota</taxon>
        <taxon>Fungi</taxon>
        <taxon>Dikarya</taxon>
        <taxon>Basidiomycota</taxon>
        <taxon>Agaricomycotina</taxon>
        <taxon>Agaricomycetes</taxon>
        <taxon>Polyporales</taxon>
        <taxon>Polyporaceae</taxon>
        <taxon>Trametes</taxon>
    </lineage>
</organism>
<evidence type="ECO:0000313" key="2">
    <source>
        <dbReference type="Proteomes" id="UP000193067"/>
    </source>
</evidence>
<dbReference type="OrthoDB" id="10461170at2759"/>
<reference evidence="1 2" key="1">
    <citation type="journal article" date="2015" name="Biotechnol. Biofuels">
        <title>Enhanced degradation of softwood versus hardwood by the white-rot fungus Pycnoporus coccineus.</title>
        <authorList>
            <person name="Couturier M."/>
            <person name="Navarro D."/>
            <person name="Chevret D."/>
            <person name="Henrissat B."/>
            <person name="Piumi F."/>
            <person name="Ruiz-Duenas F.J."/>
            <person name="Martinez A.T."/>
            <person name="Grigoriev I.V."/>
            <person name="Riley R."/>
            <person name="Lipzen A."/>
            <person name="Berrin J.G."/>
            <person name="Master E.R."/>
            <person name="Rosso M.N."/>
        </authorList>
    </citation>
    <scope>NUCLEOTIDE SEQUENCE [LARGE SCALE GENOMIC DNA]</scope>
    <source>
        <strain evidence="1 2">BRFM310</strain>
    </source>
</reference>
<dbReference type="Proteomes" id="UP000193067">
    <property type="component" value="Unassembled WGS sequence"/>
</dbReference>
<protein>
    <submittedName>
        <fullName evidence="1">Uncharacterized protein</fullName>
    </submittedName>
</protein>